<dbReference type="Gene3D" id="3.30.1330.40">
    <property type="entry name" value="RutC-like"/>
    <property type="match status" value="1"/>
</dbReference>
<dbReference type="GO" id="GO:0005829">
    <property type="term" value="C:cytosol"/>
    <property type="evidence" value="ECO:0007669"/>
    <property type="project" value="TreeGrafter"/>
</dbReference>
<evidence type="ECO:0000313" key="2">
    <source>
        <dbReference type="EMBL" id="AII10635.1"/>
    </source>
</evidence>
<proteinExistence type="inferred from homology"/>
<dbReference type="Pfam" id="PF01042">
    <property type="entry name" value="Ribonuc_L-PSP"/>
    <property type="match status" value="1"/>
</dbReference>
<dbReference type="RefSeq" id="WP_128642735.1">
    <property type="nucleotide sequence ID" value="NZ_CP008948.1"/>
</dbReference>
<dbReference type="PANTHER" id="PTHR11803:SF58">
    <property type="entry name" value="PROTEIN HMF1-RELATED"/>
    <property type="match status" value="1"/>
</dbReference>
<dbReference type="InterPro" id="IPR035959">
    <property type="entry name" value="RutC-like_sf"/>
</dbReference>
<organism evidence="2 3">
    <name type="scientific">Rhodococcus opacus</name>
    <name type="common">Nocardia opaca</name>
    <dbReference type="NCBI Taxonomy" id="37919"/>
    <lineage>
        <taxon>Bacteria</taxon>
        <taxon>Bacillati</taxon>
        <taxon>Actinomycetota</taxon>
        <taxon>Actinomycetes</taxon>
        <taxon>Mycobacteriales</taxon>
        <taxon>Nocardiaceae</taxon>
        <taxon>Rhodococcus</taxon>
    </lineage>
</organism>
<geneLocation type="plasmid" evidence="2 3">
    <name>pPDG1</name>
</geneLocation>
<dbReference type="PANTHER" id="PTHR11803">
    <property type="entry name" value="2-IMINOBUTANOATE/2-IMINOPROPANOATE DEAMINASE RIDA"/>
    <property type="match status" value="1"/>
</dbReference>
<evidence type="ECO:0000313" key="3">
    <source>
        <dbReference type="Proteomes" id="UP000028488"/>
    </source>
</evidence>
<dbReference type="AlphaFoldDB" id="A0A076EXB5"/>
<dbReference type="InterPro" id="IPR006175">
    <property type="entry name" value="YjgF/YER057c/UK114"/>
</dbReference>
<dbReference type="Proteomes" id="UP000028488">
    <property type="component" value="Plasmid pPDG1"/>
</dbReference>
<dbReference type="SUPFAM" id="SSF55298">
    <property type="entry name" value="YjgF-like"/>
    <property type="match status" value="1"/>
</dbReference>
<dbReference type="GO" id="GO:0019239">
    <property type="term" value="F:deaminase activity"/>
    <property type="evidence" value="ECO:0007669"/>
    <property type="project" value="TreeGrafter"/>
</dbReference>
<dbReference type="CDD" id="cd00448">
    <property type="entry name" value="YjgF_YER057c_UK114_family"/>
    <property type="match status" value="1"/>
</dbReference>
<gene>
    <name evidence="2" type="ORF">EP51_41105</name>
</gene>
<dbReference type="EMBL" id="CP008948">
    <property type="protein sequence ID" value="AII10635.1"/>
    <property type="molecule type" value="Genomic_DNA"/>
</dbReference>
<accession>A0A076EXB5</accession>
<sequence>MTYLNPAALAPPMGKFSHATIVPAGHSIAFVSGQIGVDHDGALVGDNAFVQARQAFSNLDGIIRELGATPSDIVKMLTLVVGADGFGEFARARDDVFAQWFPDGVYPAHSAATVSALAAPGLLVEIEAVVAVPR</sequence>
<evidence type="ECO:0000256" key="1">
    <source>
        <dbReference type="ARBA" id="ARBA00010552"/>
    </source>
</evidence>
<reference evidence="2 3" key="1">
    <citation type="submission" date="2014-07" db="EMBL/GenBank/DDBJ databases">
        <title>Genome Sequence of Rhodococcus opacus Strain R7, a Biodegrader of Mono- and Polycyclic Aromatic Hydrocarbons.</title>
        <authorList>
            <person name="Di Gennaro P."/>
            <person name="Zampolli J."/>
            <person name="Presti I."/>
            <person name="Cappelletti M."/>
            <person name="D'Ursi P."/>
            <person name="Orro A."/>
            <person name="Mezzelani A."/>
            <person name="Milanesi L."/>
        </authorList>
    </citation>
    <scope>NUCLEOTIDE SEQUENCE [LARGE SCALE GENOMIC DNA]</scope>
    <source>
        <strain evidence="2 3">R7</strain>
        <plasmid evidence="2">pPDG1</plasmid>
    </source>
</reference>
<keyword evidence="2" id="KW-0614">Plasmid</keyword>
<name>A0A076EXB5_RHOOP</name>
<protein>
    <submittedName>
        <fullName evidence="2">Endoribonuclease</fullName>
    </submittedName>
</protein>
<comment type="similarity">
    <text evidence="1">Belongs to the RutC family.</text>
</comment>